<protein>
    <submittedName>
        <fullName evidence="1">Uncharacterized protein</fullName>
    </submittedName>
</protein>
<gene>
    <name evidence="1" type="ORF">LCGC14_3032960</name>
</gene>
<dbReference type="EMBL" id="LAZR01063401">
    <property type="protein sequence ID" value="KKK59581.1"/>
    <property type="molecule type" value="Genomic_DNA"/>
</dbReference>
<reference evidence="1" key="1">
    <citation type="journal article" date="2015" name="Nature">
        <title>Complex archaea that bridge the gap between prokaryotes and eukaryotes.</title>
        <authorList>
            <person name="Spang A."/>
            <person name="Saw J.H."/>
            <person name="Jorgensen S.L."/>
            <person name="Zaremba-Niedzwiedzka K."/>
            <person name="Martijn J."/>
            <person name="Lind A.E."/>
            <person name="van Eijk R."/>
            <person name="Schleper C."/>
            <person name="Guy L."/>
            <person name="Ettema T.J."/>
        </authorList>
    </citation>
    <scope>NUCLEOTIDE SEQUENCE</scope>
</reference>
<proteinExistence type="predicted"/>
<organism evidence="1">
    <name type="scientific">marine sediment metagenome</name>
    <dbReference type="NCBI Taxonomy" id="412755"/>
    <lineage>
        <taxon>unclassified sequences</taxon>
        <taxon>metagenomes</taxon>
        <taxon>ecological metagenomes</taxon>
    </lineage>
</organism>
<comment type="caution">
    <text evidence="1">The sequence shown here is derived from an EMBL/GenBank/DDBJ whole genome shotgun (WGS) entry which is preliminary data.</text>
</comment>
<sequence length="118" mass="13384">MLIEEVEIKGQVVGVVAAIGKGRVGYSICNPIEKYRLGRAMEIAVGRARKNRSVVVGLEKTMMGFQEERGRINWHTIGYEVTGKRINRRTELFSIINRVGRVLSQLRAIEARSKLLTW</sequence>
<name>A0A0F8ZHX6_9ZZZZ</name>
<evidence type="ECO:0000313" key="1">
    <source>
        <dbReference type="EMBL" id="KKK59581.1"/>
    </source>
</evidence>
<dbReference type="AlphaFoldDB" id="A0A0F8ZHX6"/>
<accession>A0A0F8ZHX6</accession>